<reference evidence="2" key="1">
    <citation type="journal article" date="2022" name="New Phytol.">
        <title>Phylogenomic structure and speciation in an emerging model: the Sphagnum magellanicum complex (Bryophyta).</title>
        <authorList>
            <person name="Shaw A.J."/>
            <person name="Piatkowski B."/>
            <person name="Duffy A.M."/>
            <person name="Aguero B."/>
            <person name="Imwattana K."/>
            <person name="Nieto-Lugilde M."/>
            <person name="Healey A."/>
            <person name="Weston D.J."/>
            <person name="Patel M.N."/>
            <person name="Schmutz J."/>
            <person name="Grimwood J."/>
            <person name="Yavitt J.B."/>
            <person name="Hassel K."/>
            <person name="Stenoien H.K."/>
            <person name="Flatberg K.I."/>
            <person name="Bickford C.P."/>
            <person name="Hicks K.A."/>
        </authorList>
    </citation>
    <scope>NUCLEOTIDE SEQUENCE [LARGE SCALE GENOMIC DNA]</scope>
</reference>
<protein>
    <submittedName>
        <fullName evidence="1">Uncharacterized protein</fullName>
    </submittedName>
</protein>
<name>A0ACB8HN00_9BRYO</name>
<dbReference type="Proteomes" id="UP000828922">
    <property type="component" value="Linkage Group LG07"/>
</dbReference>
<organism evidence="1 2">
    <name type="scientific">Sphagnum magellanicum</name>
    <dbReference type="NCBI Taxonomy" id="128215"/>
    <lineage>
        <taxon>Eukaryota</taxon>
        <taxon>Viridiplantae</taxon>
        <taxon>Streptophyta</taxon>
        <taxon>Embryophyta</taxon>
        <taxon>Bryophyta</taxon>
        <taxon>Sphagnophytina</taxon>
        <taxon>Sphagnopsida</taxon>
        <taxon>Sphagnales</taxon>
        <taxon>Sphagnaceae</taxon>
        <taxon>Sphagnum</taxon>
    </lineage>
</organism>
<proteinExistence type="predicted"/>
<evidence type="ECO:0000313" key="1">
    <source>
        <dbReference type="EMBL" id="KAH9557608.1"/>
    </source>
</evidence>
<accession>A0ACB8HN00</accession>
<dbReference type="EMBL" id="CM038913">
    <property type="protein sequence ID" value="KAH9557608.1"/>
    <property type="molecule type" value="Genomic_DNA"/>
</dbReference>
<sequence length="625" mass="70895">MMKRSRSDSEGGGRPELKVEVPVRHNISSCQPRARSPPSLSHPQTSLSLASSDGRAAAPDPAWGSNAVTTQRDSRSDSASSRETWPTQGTSQQDMTGGGQGPEDDEVGEEDGELEEGEQTVVHRVNNSNRIQPRDVMREGLEVMAERMRDQPDELLEELKMDVRDILGSPQRRDEFLLLQRLLRVRRDLTRENLMRAHRIQLEIFVALRTGILAYILPDISVTHTALVEIFFHKRCRNMACQSQLPANECSCESCRSMNGFCNSCMCVACSKFDFESNSLRWIGCDVCLHWTHADCALRAGAFFMGVSSKEKPKLGSSHTGRRSELMFRCRACGNGSELLGWAKDVFRLFASHWDRDTLIRELNYVHRIFHVSDDTRGKHFYWKFEELLEKLQNGMDTNTAIRDIQCFCQEPEVEESKDGNREEKLFDRREVCDRVADIVQEAITKLATVAEEKSSQLKKAQVTLSVCERELEDRKQELAELQFEKQRKKQQIEELESIVRLKKAEADMFQFKSDEARREAEALQSIVAAKSEKVEEEYATRYLKLRLDEAEAERRLLFDKLQGPDAVRWLRGADPSQTVLLNKIHGLFERVGMVSTMPDTAAPFSLSNSGASPTKPSSSGISPP</sequence>
<comment type="caution">
    <text evidence="1">The sequence shown here is derived from an EMBL/GenBank/DDBJ whole genome shotgun (WGS) entry which is preliminary data.</text>
</comment>
<keyword evidence="2" id="KW-1185">Reference proteome</keyword>
<evidence type="ECO:0000313" key="2">
    <source>
        <dbReference type="Proteomes" id="UP000828922"/>
    </source>
</evidence>
<gene>
    <name evidence="1" type="ORF">CY35_07G093100</name>
</gene>